<organism evidence="2 3">
    <name type="scientific">Didymella heteroderae</name>
    <dbReference type="NCBI Taxonomy" id="1769908"/>
    <lineage>
        <taxon>Eukaryota</taxon>
        <taxon>Fungi</taxon>
        <taxon>Dikarya</taxon>
        <taxon>Ascomycota</taxon>
        <taxon>Pezizomycotina</taxon>
        <taxon>Dothideomycetes</taxon>
        <taxon>Pleosporomycetidae</taxon>
        <taxon>Pleosporales</taxon>
        <taxon>Pleosporineae</taxon>
        <taxon>Didymellaceae</taxon>
        <taxon>Didymella</taxon>
    </lineage>
</organism>
<feature type="compositionally biased region" description="Basic and acidic residues" evidence="1">
    <location>
        <begin position="318"/>
        <end position="330"/>
    </location>
</feature>
<feature type="compositionally biased region" description="Acidic residues" evidence="1">
    <location>
        <begin position="331"/>
        <end position="344"/>
    </location>
</feature>
<gene>
    <name evidence="2" type="ORF">E8E12_001069</name>
</gene>
<evidence type="ECO:0000313" key="2">
    <source>
        <dbReference type="EMBL" id="KAF3034769.1"/>
    </source>
</evidence>
<feature type="region of interest" description="Disordered" evidence="1">
    <location>
        <begin position="367"/>
        <end position="415"/>
    </location>
</feature>
<evidence type="ECO:0000313" key="3">
    <source>
        <dbReference type="Proteomes" id="UP000758155"/>
    </source>
</evidence>
<reference evidence="2" key="1">
    <citation type="submission" date="2019-04" db="EMBL/GenBank/DDBJ databases">
        <title>Sequencing of skin fungus with MAO and IRED activity.</title>
        <authorList>
            <person name="Marsaioli A.J."/>
            <person name="Bonatto J.M.C."/>
            <person name="Reis Junior O."/>
        </authorList>
    </citation>
    <scope>NUCLEOTIDE SEQUENCE</scope>
    <source>
        <strain evidence="2">28M1</strain>
    </source>
</reference>
<feature type="region of interest" description="Disordered" evidence="1">
    <location>
        <begin position="281"/>
        <end position="354"/>
    </location>
</feature>
<dbReference type="AlphaFoldDB" id="A0A9P4WKH7"/>
<feature type="region of interest" description="Disordered" evidence="1">
    <location>
        <begin position="190"/>
        <end position="219"/>
    </location>
</feature>
<keyword evidence="3" id="KW-1185">Reference proteome</keyword>
<feature type="region of interest" description="Disordered" evidence="1">
    <location>
        <begin position="49"/>
        <end position="108"/>
    </location>
</feature>
<sequence>MDSQPTIARKTSKTRYPRISFVPDAVIQYLIAYEARHAVRPSLGLMQSEQSNQENQNQGPGPLRNQPLKDAVVTSAQQPVPSWRPSKRLVGQFEGGSEPAAQEDDDASSLELYPGIKAIIEADMRRLETLNKELDSPPMKLVKPNDRKFDELIAQVGDLGVSPAIQRLIDDPPEFIAPGTAERIAAEWEARRKQSRQDANTSPMLVRKAPHLPDNDEPLKRTLSYLEGQNKRRKVDRSRPEPAFILTQLSYRPVCSFQQTFDLNADQYGCRLPAAGRGRDYAGFERSPSSAPSPGPSTVADRFDQDVDPHSGRTLFPVERDRMRTFRIPEEEQELSEDEDEDETPGSFDPAQNLGGRILYVEQSEIPNGGDEEADTAVDGSPAPRVTSNITARRSRPAHTALETAKPEREDQAKLAPSVIPLPLFLYDSSRSKPIPDLPTATKECLKTALNRILNQNLKSAATVTKPANSGT</sequence>
<dbReference type="Proteomes" id="UP000758155">
    <property type="component" value="Unassembled WGS sequence"/>
</dbReference>
<accession>A0A9P4WKH7</accession>
<comment type="caution">
    <text evidence="2">The sequence shown here is derived from an EMBL/GenBank/DDBJ whole genome shotgun (WGS) entry which is preliminary data.</text>
</comment>
<name>A0A9P4WKH7_9PLEO</name>
<protein>
    <submittedName>
        <fullName evidence="2">Uncharacterized protein</fullName>
    </submittedName>
</protein>
<feature type="compositionally biased region" description="Basic and acidic residues" evidence="1">
    <location>
        <begin position="301"/>
        <end position="311"/>
    </location>
</feature>
<proteinExistence type="predicted"/>
<dbReference type="EMBL" id="SWKV01000064">
    <property type="protein sequence ID" value="KAF3034769.1"/>
    <property type="molecule type" value="Genomic_DNA"/>
</dbReference>
<evidence type="ECO:0000256" key="1">
    <source>
        <dbReference type="SAM" id="MobiDB-lite"/>
    </source>
</evidence>
<feature type="compositionally biased region" description="Low complexity" evidence="1">
    <location>
        <begin position="49"/>
        <end position="58"/>
    </location>
</feature>